<name>A0ABP4ED18_9ACTN</name>
<dbReference type="PANTHER" id="PTHR34876">
    <property type="match status" value="1"/>
</dbReference>
<feature type="signal peptide" evidence="9">
    <location>
        <begin position="1"/>
        <end position="31"/>
    </location>
</feature>
<evidence type="ECO:0000256" key="10">
    <source>
        <dbReference type="SAM" id="MobiDB-lite"/>
    </source>
</evidence>
<sequence length="328" mass="35096">MPGKRSALTTAITVLSLTAAMLLIAPGPTSARVATPQTAHAAKQAKDPRLTRRPWADPGSQAAYAAKGDKRFQVLARTPQAVWLNEQTAPVGDATRYVRQIVSAATRAKRTPVFVVYAIPGRDCSLHSAGGYRARTYKAWITKVAAGLKRGKAMVMLEPDAVASLGDCAGQGDRAGLLRFAVKRLTRAGAWVYLDAGHSNWQSAPVIAKRLKRSGVAGARGFVTNVSNFRTTASEKRFGRAVRTRLAALGIRHKRQVIDISRNGAGPAKDAAWCNPPHARIGAKPRVVDRGGVDALLWIKRPGESDGPCHGGPNAGAWWPQGALRLLR</sequence>
<evidence type="ECO:0000256" key="2">
    <source>
        <dbReference type="ARBA" id="ARBA00022801"/>
    </source>
</evidence>
<dbReference type="Gene3D" id="3.20.20.40">
    <property type="entry name" value="1, 4-beta cellobiohydrolase"/>
    <property type="match status" value="1"/>
</dbReference>
<dbReference type="InterPro" id="IPR016288">
    <property type="entry name" value="Beta_cellobiohydrolase"/>
</dbReference>
<proteinExistence type="inferred from homology"/>
<feature type="active site" evidence="8">
    <location>
        <position position="123"/>
    </location>
</feature>
<dbReference type="InterPro" id="IPR036434">
    <property type="entry name" value="Beta_cellobiohydrolase_sf"/>
</dbReference>
<evidence type="ECO:0000256" key="6">
    <source>
        <dbReference type="ARBA" id="ARBA00023295"/>
    </source>
</evidence>
<organism evidence="11 12">
    <name type="scientific">Nocardioides dubius</name>
    <dbReference type="NCBI Taxonomy" id="317019"/>
    <lineage>
        <taxon>Bacteria</taxon>
        <taxon>Bacillati</taxon>
        <taxon>Actinomycetota</taxon>
        <taxon>Actinomycetes</taxon>
        <taxon>Propionibacteriales</taxon>
        <taxon>Nocardioidaceae</taxon>
        <taxon>Nocardioides</taxon>
    </lineage>
</organism>
<evidence type="ECO:0000256" key="3">
    <source>
        <dbReference type="ARBA" id="ARBA00023001"/>
    </source>
</evidence>
<protein>
    <recommendedName>
        <fullName evidence="9">Glucanase</fullName>
        <ecNumber evidence="9">3.2.1.-</ecNumber>
    </recommendedName>
</protein>
<dbReference type="EMBL" id="BAAALG010000009">
    <property type="protein sequence ID" value="GAA1103684.1"/>
    <property type="molecule type" value="Genomic_DNA"/>
</dbReference>
<dbReference type="PANTHER" id="PTHR34876:SF4">
    <property type="entry name" value="1,4-BETA-D-GLUCAN CELLOBIOHYDROLASE C-RELATED"/>
    <property type="match status" value="1"/>
</dbReference>
<feature type="region of interest" description="Disordered" evidence="10">
    <location>
        <begin position="34"/>
        <end position="60"/>
    </location>
</feature>
<evidence type="ECO:0000256" key="9">
    <source>
        <dbReference type="RuleBase" id="RU361186"/>
    </source>
</evidence>
<feature type="chain" id="PRO_5044961947" description="Glucanase" evidence="9">
    <location>
        <begin position="32"/>
        <end position="328"/>
    </location>
</feature>
<dbReference type="SUPFAM" id="SSF51989">
    <property type="entry name" value="Glycosyl hydrolases family 6, cellulases"/>
    <property type="match status" value="1"/>
</dbReference>
<keyword evidence="6 9" id="KW-0326">Glycosidase</keyword>
<evidence type="ECO:0000313" key="11">
    <source>
        <dbReference type="EMBL" id="GAA1103684.1"/>
    </source>
</evidence>
<gene>
    <name evidence="11" type="ORF">GCM10009668_23240</name>
</gene>
<dbReference type="Pfam" id="PF01341">
    <property type="entry name" value="Glyco_hydro_6"/>
    <property type="match status" value="1"/>
</dbReference>
<evidence type="ECO:0000256" key="4">
    <source>
        <dbReference type="ARBA" id="ARBA00023157"/>
    </source>
</evidence>
<dbReference type="EC" id="3.2.1.-" evidence="9"/>
<evidence type="ECO:0000256" key="8">
    <source>
        <dbReference type="PROSITE-ProRule" id="PRU10056"/>
    </source>
</evidence>
<keyword evidence="7 9" id="KW-0624">Polysaccharide degradation</keyword>
<dbReference type="RefSeq" id="WP_343994537.1">
    <property type="nucleotide sequence ID" value="NZ_BAAALG010000009.1"/>
</dbReference>
<accession>A0ABP4ED18</accession>
<dbReference type="PIRSF" id="PIRSF001100">
    <property type="entry name" value="Beta_cellobiohydrolase"/>
    <property type="match status" value="1"/>
</dbReference>
<evidence type="ECO:0000313" key="12">
    <source>
        <dbReference type="Proteomes" id="UP001501581"/>
    </source>
</evidence>
<reference evidence="12" key="1">
    <citation type="journal article" date="2019" name="Int. J. Syst. Evol. Microbiol.">
        <title>The Global Catalogue of Microorganisms (GCM) 10K type strain sequencing project: providing services to taxonomists for standard genome sequencing and annotation.</title>
        <authorList>
            <consortium name="The Broad Institute Genomics Platform"/>
            <consortium name="The Broad Institute Genome Sequencing Center for Infectious Disease"/>
            <person name="Wu L."/>
            <person name="Ma J."/>
        </authorList>
    </citation>
    <scope>NUCLEOTIDE SEQUENCE [LARGE SCALE GENOMIC DNA]</scope>
    <source>
        <strain evidence="12">JCM 13008</strain>
    </source>
</reference>
<comment type="similarity">
    <text evidence="9">Belongs to the glycosyl hydrolase family 6.</text>
</comment>
<dbReference type="PRINTS" id="PR00733">
    <property type="entry name" value="GLHYDRLASE6"/>
</dbReference>
<keyword evidence="12" id="KW-1185">Reference proteome</keyword>
<keyword evidence="3 9" id="KW-0136">Cellulose degradation</keyword>
<keyword evidence="5 9" id="KW-0119">Carbohydrate metabolism</keyword>
<evidence type="ECO:0000256" key="1">
    <source>
        <dbReference type="ARBA" id="ARBA00022729"/>
    </source>
</evidence>
<evidence type="ECO:0000256" key="7">
    <source>
        <dbReference type="ARBA" id="ARBA00023326"/>
    </source>
</evidence>
<dbReference type="GO" id="GO:0016787">
    <property type="term" value="F:hydrolase activity"/>
    <property type="evidence" value="ECO:0007669"/>
    <property type="project" value="UniProtKB-KW"/>
</dbReference>
<dbReference type="Proteomes" id="UP001501581">
    <property type="component" value="Unassembled WGS sequence"/>
</dbReference>
<dbReference type="InterPro" id="IPR001524">
    <property type="entry name" value="Glyco_hydro_6_CS"/>
</dbReference>
<keyword evidence="1 9" id="KW-0732">Signal</keyword>
<keyword evidence="4" id="KW-1015">Disulfide bond</keyword>
<comment type="caution">
    <text evidence="11">The sequence shown here is derived from an EMBL/GenBank/DDBJ whole genome shotgun (WGS) entry which is preliminary data.</text>
</comment>
<keyword evidence="2 9" id="KW-0378">Hydrolase</keyword>
<evidence type="ECO:0000256" key="5">
    <source>
        <dbReference type="ARBA" id="ARBA00023277"/>
    </source>
</evidence>
<dbReference type="PROSITE" id="PS00655">
    <property type="entry name" value="GLYCOSYL_HYDROL_F6_1"/>
    <property type="match status" value="1"/>
</dbReference>